<feature type="region of interest" description="Disordered" evidence="1">
    <location>
        <begin position="240"/>
        <end position="261"/>
    </location>
</feature>
<evidence type="ECO:0000256" key="1">
    <source>
        <dbReference type="SAM" id="MobiDB-lite"/>
    </source>
</evidence>
<proteinExistence type="predicted"/>
<sequence>MSLRLSGLFFLPTITALALPVIPFSTPVGSNAINEFRDLKTITNSVATEIWHPVNEVDDRRSDNVLPVVSEAVGAASLIGNLTEMVLRMKINCDSNMNAWVNTSAEGKFPPLDDAYIDYVNAIPNLSSALIALGRSWHNDLNRPVYLAIKELQSSVNVFSTTLITTSLIHLNSTIRTIHASAALEDAQKAWSKILNLSADTAPTSTSPTSLTRREIGAKYRVHNATKSTPWDHRTAKMLVKGGPGKYSDTRGGEKEVEEDSEGLAKKKWPCKGRYCWMRDTYAWLTPPSARRFAIESLLPPSPPAKVEVGNPRSSSSSNSLNPHIHQRSIIAVAPIGDSSNDQTSSSISKRQYVWKQEKGKPACATCWVTPPSVRRFFSGNESEEKKSLWSRMYRPNTDNPQVAQRDSIWTQQKGKLFCVTCWITPQGTPRSSSEEISERKKGLWRRIWRLDTMPGPNRNGRLRVNVGREEAREVGADGR</sequence>
<feature type="chain" id="PRO_5040431313" evidence="2">
    <location>
        <begin position="19"/>
        <end position="480"/>
    </location>
</feature>
<dbReference type="Proteomes" id="UP000799536">
    <property type="component" value="Unassembled WGS sequence"/>
</dbReference>
<feature type="signal peptide" evidence="2">
    <location>
        <begin position="1"/>
        <end position="18"/>
    </location>
</feature>
<dbReference type="EMBL" id="ML994154">
    <property type="protein sequence ID" value="KAF2198300.1"/>
    <property type="molecule type" value="Genomic_DNA"/>
</dbReference>
<evidence type="ECO:0000313" key="3">
    <source>
        <dbReference type="EMBL" id="KAF2198300.1"/>
    </source>
</evidence>
<dbReference type="AlphaFoldDB" id="A0A9P4JFP9"/>
<protein>
    <submittedName>
        <fullName evidence="3">Uncharacterized protein</fullName>
    </submittedName>
</protein>
<feature type="region of interest" description="Disordered" evidence="1">
    <location>
        <begin position="300"/>
        <end position="323"/>
    </location>
</feature>
<evidence type="ECO:0000313" key="4">
    <source>
        <dbReference type="Proteomes" id="UP000799536"/>
    </source>
</evidence>
<organism evidence="3 4">
    <name type="scientific">Delitschia confertaspora ATCC 74209</name>
    <dbReference type="NCBI Taxonomy" id="1513339"/>
    <lineage>
        <taxon>Eukaryota</taxon>
        <taxon>Fungi</taxon>
        <taxon>Dikarya</taxon>
        <taxon>Ascomycota</taxon>
        <taxon>Pezizomycotina</taxon>
        <taxon>Dothideomycetes</taxon>
        <taxon>Pleosporomycetidae</taxon>
        <taxon>Pleosporales</taxon>
        <taxon>Delitschiaceae</taxon>
        <taxon>Delitschia</taxon>
    </lineage>
</organism>
<dbReference type="OrthoDB" id="3860394at2759"/>
<gene>
    <name evidence="3" type="ORF">GQ43DRAFT_465717</name>
</gene>
<keyword evidence="4" id="KW-1185">Reference proteome</keyword>
<reference evidence="3" key="1">
    <citation type="journal article" date="2020" name="Stud. Mycol.">
        <title>101 Dothideomycetes genomes: a test case for predicting lifestyles and emergence of pathogens.</title>
        <authorList>
            <person name="Haridas S."/>
            <person name="Albert R."/>
            <person name="Binder M."/>
            <person name="Bloem J."/>
            <person name="Labutti K."/>
            <person name="Salamov A."/>
            <person name="Andreopoulos B."/>
            <person name="Baker S."/>
            <person name="Barry K."/>
            <person name="Bills G."/>
            <person name="Bluhm B."/>
            <person name="Cannon C."/>
            <person name="Castanera R."/>
            <person name="Culley D."/>
            <person name="Daum C."/>
            <person name="Ezra D."/>
            <person name="Gonzalez J."/>
            <person name="Henrissat B."/>
            <person name="Kuo A."/>
            <person name="Liang C."/>
            <person name="Lipzen A."/>
            <person name="Lutzoni F."/>
            <person name="Magnuson J."/>
            <person name="Mondo S."/>
            <person name="Nolan M."/>
            <person name="Ohm R."/>
            <person name="Pangilinan J."/>
            <person name="Park H.-J."/>
            <person name="Ramirez L."/>
            <person name="Alfaro M."/>
            <person name="Sun H."/>
            <person name="Tritt A."/>
            <person name="Yoshinaga Y."/>
            <person name="Zwiers L.-H."/>
            <person name="Turgeon B."/>
            <person name="Goodwin S."/>
            <person name="Spatafora J."/>
            <person name="Crous P."/>
            <person name="Grigoriev I."/>
        </authorList>
    </citation>
    <scope>NUCLEOTIDE SEQUENCE</scope>
    <source>
        <strain evidence="3">ATCC 74209</strain>
    </source>
</reference>
<name>A0A9P4JFP9_9PLEO</name>
<comment type="caution">
    <text evidence="3">The sequence shown here is derived from an EMBL/GenBank/DDBJ whole genome shotgun (WGS) entry which is preliminary data.</text>
</comment>
<accession>A0A9P4JFP9</accession>
<keyword evidence="2" id="KW-0732">Signal</keyword>
<evidence type="ECO:0000256" key="2">
    <source>
        <dbReference type="SAM" id="SignalP"/>
    </source>
</evidence>